<evidence type="ECO:0000313" key="2">
    <source>
        <dbReference type="Proteomes" id="UP000178880"/>
    </source>
</evidence>
<dbReference type="AlphaFoldDB" id="A0A1G2CI64"/>
<proteinExistence type="predicted"/>
<dbReference type="STRING" id="1798650.A2945_03645"/>
<comment type="caution">
    <text evidence="1">The sequence shown here is derived from an EMBL/GenBank/DDBJ whole genome shotgun (WGS) entry which is preliminary data.</text>
</comment>
<reference evidence="1 2" key="1">
    <citation type="journal article" date="2016" name="Nat. Commun.">
        <title>Thousands of microbial genomes shed light on interconnected biogeochemical processes in an aquifer system.</title>
        <authorList>
            <person name="Anantharaman K."/>
            <person name="Brown C.T."/>
            <person name="Hug L.A."/>
            <person name="Sharon I."/>
            <person name="Castelle C.J."/>
            <person name="Probst A.J."/>
            <person name="Thomas B.C."/>
            <person name="Singh A."/>
            <person name="Wilkins M.J."/>
            <person name="Karaoz U."/>
            <person name="Brodie E.L."/>
            <person name="Williams K.H."/>
            <person name="Hubbard S.S."/>
            <person name="Banfield J.F."/>
        </authorList>
    </citation>
    <scope>NUCLEOTIDE SEQUENCE [LARGE SCALE GENOMIC DNA]</scope>
</reference>
<dbReference type="EMBL" id="MHLA01000001">
    <property type="protein sequence ID" value="OGZ00410.1"/>
    <property type="molecule type" value="Genomic_DNA"/>
</dbReference>
<protein>
    <submittedName>
        <fullName evidence="1">Uncharacterized protein</fullName>
    </submittedName>
</protein>
<sequence>MNKVHVRVDRNDRSVSVEVVEIEVCGELKDVHDRILTAIKGVGLVNPKVRESGVITATCHASTCFWSMRHLLMARLISIIPEFRVREVELKHGSDAVATLSAASSGG</sequence>
<dbReference type="Proteomes" id="UP000178880">
    <property type="component" value="Unassembled WGS sequence"/>
</dbReference>
<accession>A0A1G2CI64</accession>
<organism evidence="1 2">
    <name type="scientific">Candidatus Liptonbacteria bacterium RIFCSPLOWO2_01_FULL_52_25</name>
    <dbReference type="NCBI Taxonomy" id="1798650"/>
    <lineage>
        <taxon>Bacteria</taxon>
        <taxon>Candidatus Liptoniibacteriota</taxon>
    </lineage>
</organism>
<evidence type="ECO:0000313" key="1">
    <source>
        <dbReference type="EMBL" id="OGZ00410.1"/>
    </source>
</evidence>
<gene>
    <name evidence="1" type="ORF">A2945_03645</name>
</gene>
<name>A0A1G2CI64_9BACT</name>